<proteinExistence type="predicted"/>
<name>A0AAV6UT48_9ARAC</name>
<organism evidence="2 3">
    <name type="scientific">Oedothorax gibbosus</name>
    <dbReference type="NCBI Taxonomy" id="931172"/>
    <lineage>
        <taxon>Eukaryota</taxon>
        <taxon>Metazoa</taxon>
        <taxon>Ecdysozoa</taxon>
        <taxon>Arthropoda</taxon>
        <taxon>Chelicerata</taxon>
        <taxon>Arachnida</taxon>
        <taxon>Araneae</taxon>
        <taxon>Araneomorphae</taxon>
        <taxon>Entelegynae</taxon>
        <taxon>Araneoidea</taxon>
        <taxon>Linyphiidae</taxon>
        <taxon>Erigoninae</taxon>
        <taxon>Oedothorax</taxon>
    </lineage>
</organism>
<accession>A0AAV6UT48</accession>
<reference evidence="2 3" key="1">
    <citation type="journal article" date="2022" name="Nat. Ecol. Evol.">
        <title>A masculinizing supergene underlies an exaggerated male reproductive morph in a spider.</title>
        <authorList>
            <person name="Hendrickx F."/>
            <person name="De Corte Z."/>
            <person name="Sonet G."/>
            <person name="Van Belleghem S.M."/>
            <person name="Kostlbacher S."/>
            <person name="Vangestel C."/>
        </authorList>
    </citation>
    <scope>NUCLEOTIDE SEQUENCE [LARGE SCALE GENOMIC DNA]</scope>
    <source>
        <strain evidence="2">W744_W776</strain>
    </source>
</reference>
<dbReference type="EMBL" id="JAFNEN010000270">
    <property type="protein sequence ID" value="KAG8187497.1"/>
    <property type="molecule type" value="Genomic_DNA"/>
</dbReference>
<evidence type="ECO:0000313" key="3">
    <source>
        <dbReference type="Proteomes" id="UP000827092"/>
    </source>
</evidence>
<protein>
    <submittedName>
        <fullName evidence="2">Uncharacterized protein</fullName>
    </submittedName>
</protein>
<gene>
    <name evidence="2" type="ORF">JTE90_022890</name>
</gene>
<evidence type="ECO:0000313" key="2">
    <source>
        <dbReference type="EMBL" id="KAG8187497.1"/>
    </source>
</evidence>
<evidence type="ECO:0000256" key="1">
    <source>
        <dbReference type="SAM" id="MobiDB-lite"/>
    </source>
</evidence>
<dbReference type="AlphaFoldDB" id="A0AAV6UT48"/>
<comment type="caution">
    <text evidence="2">The sequence shown here is derived from an EMBL/GenBank/DDBJ whole genome shotgun (WGS) entry which is preliminary data.</text>
</comment>
<feature type="region of interest" description="Disordered" evidence="1">
    <location>
        <begin position="77"/>
        <end position="112"/>
    </location>
</feature>
<dbReference type="Proteomes" id="UP000827092">
    <property type="component" value="Unassembled WGS sequence"/>
</dbReference>
<keyword evidence="3" id="KW-1185">Reference proteome</keyword>
<sequence>MQSSLAKLIRVQSKKPNPFPLALTQTPRDRRRFIFKARETSINTQLTLSKVFASNSNLTIPHRGASFRVRIDPTQTHTTAAHQQLSAGWKKPLPQWRPNDRDTCEPDMRHTL</sequence>
<feature type="compositionally biased region" description="Basic and acidic residues" evidence="1">
    <location>
        <begin position="98"/>
        <end position="112"/>
    </location>
</feature>